<reference evidence="4" key="1">
    <citation type="journal article" date="2019" name="Int. J. Syst. Evol. Microbiol.">
        <title>The Global Catalogue of Microorganisms (GCM) 10K type strain sequencing project: providing services to taxonomists for standard genome sequencing and annotation.</title>
        <authorList>
            <consortium name="The Broad Institute Genomics Platform"/>
            <consortium name="The Broad Institute Genome Sequencing Center for Infectious Disease"/>
            <person name="Wu L."/>
            <person name="Ma J."/>
        </authorList>
    </citation>
    <scope>NUCLEOTIDE SEQUENCE [LARGE SCALE GENOMIC DNA]</scope>
    <source>
        <strain evidence="4">JCM 14924</strain>
    </source>
</reference>
<evidence type="ECO:0000313" key="3">
    <source>
        <dbReference type="EMBL" id="GAA2198925.1"/>
    </source>
</evidence>
<protein>
    <recommendedName>
        <fullName evidence="5">Lipoprotein</fullName>
    </recommendedName>
</protein>
<sequence>MTTASARVRGAALAAGLAGALALTACSGGSGDEGSGDGGSAGKDGASASASPGASASAGTASPGATGASADLQGSWITTADGKIVALVITGKRAGIFATGGTMCSGSAGAEGGLRTIRLTCPDGGKERTTGTVDSVDATTLKVTWSGETGQETYTKAEGGKLPSGLPTAPVPR</sequence>
<proteinExistence type="predicted"/>
<feature type="region of interest" description="Disordered" evidence="1">
    <location>
        <begin position="32"/>
        <end position="68"/>
    </location>
</feature>
<comment type="caution">
    <text evidence="3">The sequence shown here is derived from an EMBL/GenBank/DDBJ whole genome shotgun (WGS) entry which is preliminary data.</text>
</comment>
<dbReference type="PROSITE" id="PS51257">
    <property type="entry name" value="PROKAR_LIPOPROTEIN"/>
    <property type="match status" value="1"/>
</dbReference>
<feature type="chain" id="PRO_5047357493" description="Lipoprotein" evidence="2">
    <location>
        <begin position="26"/>
        <end position="173"/>
    </location>
</feature>
<dbReference type="RefSeq" id="WP_260335300.1">
    <property type="nucleotide sequence ID" value="NZ_BAAAOQ010000014.1"/>
</dbReference>
<evidence type="ECO:0008006" key="5">
    <source>
        <dbReference type="Google" id="ProtNLM"/>
    </source>
</evidence>
<feature type="region of interest" description="Disordered" evidence="1">
    <location>
        <begin position="149"/>
        <end position="173"/>
    </location>
</feature>
<keyword evidence="4" id="KW-1185">Reference proteome</keyword>
<organism evidence="3 4">
    <name type="scientific">Streptomyces bangladeshensis</name>
    <dbReference type="NCBI Taxonomy" id="295352"/>
    <lineage>
        <taxon>Bacteria</taxon>
        <taxon>Bacillati</taxon>
        <taxon>Actinomycetota</taxon>
        <taxon>Actinomycetes</taxon>
        <taxon>Kitasatosporales</taxon>
        <taxon>Streptomycetaceae</taxon>
        <taxon>Streptomyces</taxon>
    </lineage>
</organism>
<evidence type="ECO:0000256" key="2">
    <source>
        <dbReference type="SAM" id="SignalP"/>
    </source>
</evidence>
<keyword evidence="2" id="KW-0732">Signal</keyword>
<evidence type="ECO:0000256" key="1">
    <source>
        <dbReference type="SAM" id="MobiDB-lite"/>
    </source>
</evidence>
<feature type="signal peptide" evidence="2">
    <location>
        <begin position="1"/>
        <end position="25"/>
    </location>
</feature>
<feature type="compositionally biased region" description="Gly residues" evidence="1">
    <location>
        <begin position="32"/>
        <end position="42"/>
    </location>
</feature>
<gene>
    <name evidence="3" type="ORF">GCM10009787_43660</name>
</gene>
<name>A0ABP5NI26_9ACTN</name>
<feature type="compositionally biased region" description="Low complexity" evidence="1">
    <location>
        <begin position="43"/>
        <end position="68"/>
    </location>
</feature>
<accession>A0ABP5NI26</accession>
<evidence type="ECO:0000313" key="4">
    <source>
        <dbReference type="Proteomes" id="UP001501391"/>
    </source>
</evidence>
<dbReference type="EMBL" id="BAAAOQ010000014">
    <property type="protein sequence ID" value="GAA2198925.1"/>
    <property type="molecule type" value="Genomic_DNA"/>
</dbReference>
<dbReference type="Proteomes" id="UP001501391">
    <property type="component" value="Unassembled WGS sequence"/>
</dbReference>